<dbReference type="OrthoDB" id="734129at2759"/>
<evidence type="ECO:0000313" key="7">
    <source>
        <dbReference type="Proteomes" id="UP000383932"/>
    </source>
</evidence>
<evidence type="ECO:0000256" key="2">
    <source>
        <dbReference type="ARBA" id="ARBA00022676"/>
    </source>
</evidence>
<dbReference type="GO" id="GO:0000506">
    <property type="term" value="C:glycosylphosphatidylinositol-N-acetylglucosaminyltransferase (GPI-GnT) complex"/>
    <property type="evidence" value="ECO:0007669"/>
    <property type="project" value="TreeGrafter"/>
</dbReference>
<keyword evidence="2" id="KW-0328">Glycosyltransferase</keyword>
<comment type="caution">
    <text evidence="6">The sequence shown here is derived from an EMBL/GenBank/DDBJ whole genome shotgun (WGS) entry which is preliminary data.</text>
</comment>
<evidence type="ECO:0000256" key="1">
    <source>
        <dbReference type="ARBA" id="ARBA00003265"/>
    </source>
</evidence>
<protein>
    <submittedName>
        <fullName evidence="6">Phosphatidylinositol glycan, class A</fullName>
    </submittedName>
</protein>
<reference evidence="6 7" key="1">
    <citation type="journal article" date="2019" name="Fungal Biol. Biotechnol.">
        <title>Draft genome sequence of fastidious pathogen Ceratobasidium theobromae, which causes vascular-streak dieback in Theobroma cacao.</title>
        <authorList>
            <person name="Ali S.S."/>
            <person name="Asman A."/>
            <person name="Shao J."/>
            <person name="Firmansyah A.P."/>
            <person name="Susilo A.W."/>
            <person name="Rosmana A."/>
            <person name="McMahon P."/>
            <person name="Junaid M."/>
            <person name="Guest D."/>
            <person name="Kheng T.Y."/>
            <person name="Meinhardt L.W."/>
            <person name="Bailey B.A."/>
        </authorList>
    </citation>
    <scope>NUCLEOTIDE SEQUENCE [LARGE SCALE GENOMIC DNA]</scope>
    <source>
        <strain evidence="6 7">CT2</strain>
    </source>
</reference>
<dbReference type="InterPro" id="IPR013234">
    <property type="entry name" value="PIGA_GPI_anchor_biosynthesis"/>
</dbReference>
<keyword evidence="3" id="KW-0812">Transmembrane</keyword>
<keyword evidence="3" id="KW-0472">Membrane</keyword>
<dbReference type="GO" id="GO:0006506">
    <property type="term" value="P:GPI anchor biosynthetic process"/>
    <property type="evidence" value="ECO:0007669"/>
    <property type="project" value="InterPro"/>
</dbReference>
<proteinExistence type="predicted"/>
<dbReference type="Pfam" id="PF08288">
    <property type="entry name" value="PIGA"/>
    <property type="match status" value="1"/>
</dbReference>
<sequence length="502" mass="56510">MIRERVQIVHGHASLSSLAHEGLLHAHHLGIRTVFTDHSLFSLDDATGILTNKLLVGALKSVDAVIGVSHTGRENTILRANAVAEIFQNPDDARFFVVPNAISPEQFRPDPAPRRDLSDRVVISRLAYRKGVDLLVAAAPRVCAEFPQVHFVIGGDGPKLTNLLQMRERHMLQDRIHLLGSLRHNQVHETLLKGDIYLNTSLTEAFGIGLLEAACTGLYVVSTRVGGVPEVLPQDMITFALPEEDDVTRALGKAIKIVTQGKHDPQKAHERIKSMYSWADVAERTDSIYNWVAAREPRSFWERLCRTYDLGVFAGPIYVIILVVDCFFFAFLEWWLPRDELDVLDEQDEWDSARFSMIYVTRVQLFFVDFPIMNQLDPLRSAKEIPLDCVMILTRSDFPWISGKQVTKGGSAISPFFSAPHDGLCSQSPMLVQPTNRAFELVETPRRSHGERLPKNMFARPGRRKIPINWTCPPHSLFVNEPRSPSLPRSERLSLELAIHAG</sequence>
<feature type="domain" description="PIGA GPI anchor biosynthesis" evidence="5">
    <location>
        <begin position="1"/>
        <end position="45"/>
    </location>
</feature>
<dbReference type="Gene3D" id="3.40.50.2000">
    <property type="entry name" value="Glycogen Phosphorylase B"/>
    <property type="match status" value="2"/>
</dbReference>
<dbReference type="Proteomes" id="UP000383932">
    <property type="component" value="Unassembled WGS sequence"/>
</dbReference>
<dbReference type="Pfam" id="PF00534">
    <property type="entry name" value="Glycos_transf_1"/>
    <property type="match status" value="1"/>
</dbReference>
<evidence type="ECO:0000259" key="4">
    <source>
        <dbReference type="Pfam" id="PF00534"/>
    </source>
</evidence>
<dbReference type="PANTHER" id="PTHR45871:SF1">
    <property type="entry name" value="PHOSPHATIDYLINOSITOL N-ACETYLGLUCOSAMINYLTRANSFERASE SUBUNIT A"/>
    <property type="match status" value="1"/>
</dbReference>
<feature type="domain" description="Glycosyl transferase family 1" evidence="4">
    <location>
        <begin position="121"/>
        <end position="259"/>
    </location>
</feature>
<evidence type="ECO:0000256" key="3">
    <source>
        <dbReference type="SAM" id="Phobius"/>
    </source>
</evidence>
<accession>A0A5N5QIX0</accession>
<comment type="function">
    <text evidence="1">Catalytic subunit in the complex catalyzing the transfer of N-acetylglucosamine from UDP-N-acetylglucosamine to phosphatidylinositol, the first step of GPI biosynthesis.</text>
</comment>
<evidence type="ECO:0000259" key="5">
    <source>
        <dbReference type="Pfam" id="PF08288"/>
    </source>
</evidence>
<evidence type="ECO:0000313" key="6">
    <source>
        <dbReference type="EMBL" id="KAB5591473.1"/>
    </source>
</evidence>
<dbReference type="GO" id="GO:0017176">
    <property type="term" value="F:phosphatidylinositol N-acetylglucosaminyltransferase activity"/>
    <property type="evidence" value="ECO:0007669"/>
    <property type="project" value="TreeGrafter"/>
</dbReference>
<dbReference type="PANTHER" id="PTHR45871">
    <property type="entry name" value="N-ACETYLGLUCOSAMINYL-PHOSPHATIDYLINOSITOL BIOSYNTHETIC PROTEIN"/>
    <property type="match status" value="1"/>
</dbReference>
<keyword evidence="3" id="KW-1133">Transmembrane helix</keyword>
<feature type="transmembrane region" description="Helical" evidence="3">
    <location>
        <begin position="310"/>
        <end position="332"/>
    </location>
</feature>
<gene>
    <name evidence="6" type="ORF">CTheo_5077</name>
</gene>
<name>A0A5N5QIX0_9AGAM</name>
<dbReference type="AlphaFoldDB" id="A0A5N5QIX0"/>
<keyword evidence="7" id="KW-1185">Reference proteome</keyword>
<keyword evidence="2" id="KW-0808">Transferase</keyword>
<dbReference type="EMBL" id="SSOP01000103">
    <property type="protein sequence ID" value="KAB5591473.1"/>
    <property type="molecule type" value="Genomic_DNA"/>
</dbReference>
<dbReference type="InterPro" id="IPR001296">
    <property type="entry name" value="Glyco_trans_1"/>
</dbReference>
<dbReference type="SUPFAM" id="SSF53756">
    <property type="entry name" value="UDP-Glycosyltransferase/glycogen phosphorylase"/>
    <property type="match status" value="1"/>
</dbReference>
<organism evidence="6 7">
    <name type="scientific">Ceratobasidium theobromae</name>
    <dbReference type="NCBI Taxonomy" id="1582974"/>
    <lineage>
        <taxon>Eukaryota</taxon>
        <taxon>Fungi</taxon>
        <taxon>Dikarya</taxon>
        <taxon>Basidiomycota</taxon>
        <taxon>Agaricomycotina</taxon>
        <taxon>Agaricomycetes</taxon>
        <taxon>Cantharellales</taxon>
        <taxon>Ceratobasidiaceae</taxon>
        <taxon>Ceratobasidium</taxon>
    </lineage>
</organism>